<dbReference type="SMART" id="SM00854">
    <property type="entry name" value="PGA_cap"/>
    <property type="match status" value="1"/>
</dbReference>
<name>A0ABR4HG87_9EURO</name>
<reference evidence="4 5" key="1">
    <citation type="submission" date="2024-07" db="EMBL/GenBank/DDBJ databases">
        <title>Section-level genome sequencing and comparative genomics of Aspergillus sections Usti and Cavernicolus.</title>
        <authorList>
            <consortium name="Lawrence Berkeley National Laboratory"/>
            <person name="Nybo J.L."/>
            <person name="Vesth T.C."/>
            <person name="Theobald S."/>
            <person name="Frisvad J.C."/>
            <person name="Larsen T.O."/>
            <person name="Kjaerboelling I."/>
            <person name="Rothschild-Mancinelli K."/>
            <person name="Lyhne E.K."/>
            <person name="Kogle M.E."/>
            <person name="Barry K."/>
            <person name="Clum A."/>
            <person name="Na H."/>
            <person name="Ledsgaard L."/>
            <person name="Lin J."/>
            <person name="Lipzen A."/>
            <person name="Kuo A."/>
            <person name="Riley R."/>
            <person name="Mondo S."/>
            <person name="Labutti K."/>
            <person name="Haridas S."/>
            <person name="Pangalinan J."/>
            <person name="Salamov A.A."/>
            <person name="Simmons B.A."/>
            <person name="Magnuson J.K."/>
            <person name="Chen J."/>
            <person name="Drula E."/>
            <person name="Henrissat B."/>
            <person name="Wiebenga A."/>
            <person name="Lubbers R.J."/>
            <person name="Gomes A.C."/>
            <person name="Makela M.R."/>
            <person name="Stajich J."/>
            <person name="Grigoriev I.V."/>
            <person name="Mortensen U.H."/>
            <person name="De Vries R.P."/>
            <person name="Baker S.E."/>
            <person name="Andersen M.R."/>
        </authorList>
    </citation>
    <scope>NUCLEOTIDE SEQUENCE [LARGE SCALE GENOMIC DNA]</scope>
    <source>
        <strain evidence="4 5">CBS 588.65</strain>
    </source>
</reference>
<sequence length="377" mass="41339">MISYFWTCCLLAVAAAALLQSCSADRPRGAIWSIAAMGDFLGDVGQVFSSQNFTGYPALENGGDNDYGNIGGGPFYNSINAFCLAQYGFLLALHVNNYAWDYGHEGAIATSQYLNQAGIVVAGMGESLAEARRAVIQERNNKCVLFVAAAGFYTPQLVAGPVSAQQFELIKELSRAQGQLVLDEMMDIMLYTGQHLLGWSRWQLFSNNETSSFLWDINADDYTGIVESIRATKNLSSDVTVFLLHTHEADSGADDLYIPLPLPAMVPAAYTRNISHAAIDAGADIVLIYGLHHLWGIEIYKGRPIFYSLSSLMYSLGLHFRGVDLLIEWDDSIVAIAKFDKGKLYEVALYPIVYLQLTNDTSVLESQLPKLAPRAEA</sequence>
<feature type="signal peptide" evidence="2">
    <location>
        <begin position="1"/>
        <end position="24"/>
    </location>
</feature>
<gene>
    <name evidence="4" type="ORF">BJX63DRAFT_420786</name>
</gene>
<dbReference type="InterPro" id="IPR019079">
    <property type="entry name" value="Capsule_synth_CapA"/>
</dbReference>
<comment type="caution">
    <text evidence="4">The sequence shown here is derived from an EMBL/GenBank/DDBJ whole genome shotgun (WGS) entry which is preliminary data.</text>
</comment>
<comment type="similarity">
    <text evidence="1">Belongs to the CapA family.</text>
</comment>
<dbReference type="Pfam" id="PF09587">
    <property type="entry name" value="PGA_cap"/>
    <property type="match status" value="1"/>
</dbReference>
<evidence type="ECO:0000313" key="5">
    <source>
        <dbReference type="Proteomes" id="UP001610334"/>
    </source>
</evidence>
<dbReference type="EMBL" id="JBFXLT010000033">
    <property type="protein sequence ID" value="KAL2814435.1"/>
    <property type="molecule type" value="Genomic_DNA"/>
</dbReference>
<dbReference type="Proteomes" id="UP001610334">
    <property type="component" value="Unassembled WGS sequence"/>
</dbReference>
<evidence type="ECO:0000256" key="1">
    <source>
        <dbReference type="ARBA" id="ARBA00005662"/>
    </source>
</evidence>
<dbReference type="PANTHER" id="PTHR33393:SF13">
    <property type="entry name" value="PGA BIOSYNTHESIS PROTEIN CAPA"/>
    <property type="match status" value="1"/>
</dbReference>
<organism evidence="4 5">
    <name type="scientific">Aspergillus granulosus</name>
    <dbReference type="NCBI Taxonomy" id="176169"/>
    <lineage>
        <taxon>Eukaryota</taxon>
        <taxon>Fungi</taxon>
        <taxon>Dikarya</taxon>
        <taxon>Ascomycota</taxon>
        <taxon>Pezizomycotina</taxon>
        <taxon>Eurotiomycetes</taxon>
        <taxon>Eurotiomycetidae</taxon>
        <taxon>Eurotiales</taxon>
        <taxon>Aspergillaceae</taxon>
        <taxon>Aspergillus</taxon>
        <taxon>Aspergillus subgen. Nidulantes</taxon>
    </lineage>
</organism>
<feature type="domain" description="Capsule synthesis protein CapA" evidence="3">
    <location>
        <begin position="33"/>
        <end position="315"/>
    </location>
</feature>
<evidence type="ECO:0000259" key="3">
    <source>
        <dbReference type="SMART" id="SM00854"/>
    </source>
</evidence>
<protein>
    <recommendedName>
        <fullName evidence="3">Capsule synthesis protein CapA domain-containing protein</fullName>
    </recommendedName>
</protein>
<keyword evidence="5" id="KW-1185">Reference proteome</keyword>
<dbReference type="InterPro" id="IPR029052">
    <property type="entry name" value="Metallo-depent_PP-like"/>
</dbReference>
<evidence type="ECO:0000313" key="4">
    <source>
        <dbReference type="EMBL" id="KAL2814435.1"/>
    </source>
</evidence>
<feature type="chain" id="PRO_5046028141" description="Capsule synthesis protein CapA domain-containing protein" evidence="2">
    <location>
        <begin position="25"/>
        <end position="377"/>
    </location>
</feature>
<dbReference type="SUPFAM" id="SSF56300">
    <property type="entry name" value="Metallo-dependent phosphatases"/>
    <property type="match status" value="1"/>
</dbReference>
<proteinExistence type="inferred from homology"/>
<accession>A0ABR4HG87</accession>
<evidence type="ECO:0000256" key="2">
    <source>
        <dbReference type="SAM" id="SignalP"/>
    </source>
</evidence>
<keyword evidence="2" id="KW-0732">Signal</keyword>
<dbReference type="InterPro" id="IPR052169">
    <property type="entry name" value="CW_Biosynth-Accessory"/>
</dbReference>
<dbReference type="PANTHER" id="PTHR33393">
    <property type="entry name" value="POLYGLUTAMINE SYNTHESIS ACCESSORY PROTEIN RV0574C-RELATED"/>
    <property type="match status" value="1"/>
</dbReference>